<name>A0A849VG96_9GAMM</name>
<dbReference type="PRINTS" id="PR00933">
    <property type="entry name" value="BLYTICPTASE"/>
</dbReference>
<feature type="chain" id="PRO_5032672902" evidence="9">
    <location>
        <begin position="22"/>
        <end position="385"/>
    </location>
</feature>
<keyword evidence="4 7" id="KW-0862">Zinc</keyword>
<dbReference type="InterPro" id="IPR000841">
    <property type="entry name" value="Pept_M23A_Blytic"/>
</dbReference>
<organism evidence="11 12">
    <name type="scientific">Pseudoalteromonas caenipelagi</name>
    <dbReference type="NCBI Taxonomy" id="2726988"/>
    <lineage>
        <taxon>Bacteria</taxon>
        <taxon>Pseudomonadati</taxon>
        <taxon>Pseudomonadota</taxon>
        <taxon>Gammaproteobacteria</taxon>
        <taxon>Alteromonadales</taxon>
        <taxon>Pseudoalteromonadaceae</taxon>
        <taxon>Pseudoalteromonas</taxon>
    </lineage>
</organism>
<dbReference type="PANTHER" id="PTHR21666:SF288">
    <property type="entry name" value="CELL DIVISION PROTEIN YTFB"/>
    <property type="match status" value="1"/>
</dbReference>
<evidence type="ECO:0000256" key="5">
    <source>
        <dbReference type="ARBA" id="ARBA00023049"/>
    </source>
</evidence>
<evidence type="ECO:0000256" key="8">
    <source>
        <dbReference type="PIRSR" id="PIRSR600841-3"/>
    </source>
</evidence>
<dbReference type="AlphaFoldDB" id="A0A849VG96"/>
<dbReference type="GO" id="GO:0004222">
    <property type="term" value="F:metalloendopeptidase activity"/>
    <property type="evidence" value="ECO:0007669"/>
    <property type="project" value="InterPro"/>
</dbReference>
<evidence type="ECO:0000256" key="7">
    <source>
        <dbReference type="PIRSR" id="PIRSR600841-2"/>
    </source>
</evidence>
<keyword evidence="3" id="KW-0378">Hydrolase</keyword>
<sequence length="385" mass="43225">MNTITTSLIVSTLVLSSNALAQGQHSHVSDFSFDEHTLSTLPLHSIQIVNEQAFLFSDNLQNFDLENFLLSYAPHLVEKKEVILHWAGYSSINPKLLLAMMESQSQILSSPDKQNLFMPFASLSTKIGFDNQVKDISLSLSKRYYAYQKYREENESSNQLTSNASTVALLSLFQKQSAGLNELLEQYERLFANESLKLTADTQVKPQSIQPQANFTMQLPWPSGYAWYSGGAHSNTGSGYPYSSLDFNNGSGGWGSNTPWVQASHGGTVTRYSSCSIRVTHPSGYATQYYHMDNLQYRSGDVISSGAWLGRYANNKNQALCQGGSSSGPHVHFSLLSNGRFISLHNWYISGYRVDVGNWNYDDNCWNFYFEKNGNVTCAWQRLYK</sequence>
<comment type="cofactor">
    <cofactor evidence="7">
        <name>Zn(2+)</name>
        <dbReference type="ChEBI" id="CHEBI:29105"/>
    </cofactor>
    <text evidence="7">Binds 1 zinc ion per subunit.</text>
</comment>
<feature type="domain" description="M23ase beta-sheet core" evidence="10">
    <location>
        <begin position="258"/>
        <end position="341"/>
    </location>
</feature>
<reference evidence="11 12" key="1">
    <citation type="submission" date="2020-04" db="EMBL/GenBank/DDBJ databases">
        <title>Pseudoalteromonas caenipelagi sp. nov., isolated from a tidal flat.</title>
        <authorList>
            <person name="Park S."/>
            <person name="Yoon J.-H."/>
        </authorList>
    </citation>
    <scope>NUCLEOTIDE SEQUENCE [LARGE SCALE GENOMIC DNA]</scope>
    <source>
        <strain evidence="11 12">JBTF-M23</strain>
    </source>
</reference>
<comment type="caution">
    <text evidence="11">The sequence shown here is derived from an EMBL/GenBank/DDBJ whole genome shotgun (WGS) entry which is preliminary data.</text>
</comment>
<keyword evidence="8" id="KW-1015">Disulfide bond</keyword>
<feature type="binding site" evidence="7">
    <location>
        <position position="233"/>
    </location>
    <ligand>
        <name>Zn(2+)</name>
        <dbReference type="ChEBI" id="CHEBI:29105"/>
    </ligand>
</feature>
<evidence type="ECO:0000256" key="3">
    <source>
        <dbReference type="ARBA" id="ARBA00022801"/>
    </source>
</evidence>
<feature type="active site" description="Proton donor/acceptor" evidence="6">
    <location>
        <position position="291"/>
    </location>
</feature>
<feature type="disulfide bond" evidence="8">
    <location>
        <begin position="365"/>
        <end position="378"/>
    </location>
</feature>
<dbReference type="Proteomes" id="UP000586305">
    <property type="component" value="Unassembled WGS sequence"/>
</dbReference>
<evidence type="ECO:0000256" key="6">
    <source>
        <dbReference type="PIRSR" id="PIRSR600841-1"/>
    </source>
</evidence>
<keyword evidence="1" id="KW-0645">Protease</keyword>
<proteinExistence type="predicted"/>
<evidence type="ECO:0000256" key="4">
    <source>
        <dbReference type="ARBA" id="ARBA00022833"/>
    </source>
</evidence>
<feature type="disulfide bond" evidence="8">
    <location>
        <begin position="275"/>
        <end position="321"/>
    </location>
</feature>
<dbReference type="RefSeq" id="WP_171627797.1">
    <property type="nucleotide sequence ID" value="NZ_JABBPG010000011.1"/>
</dbReference>
<dbReference type="InterPro" id="IPR050570">
    <property type="entry name" value="Cell_wall_metabolism_enzyme"/>
</dbReference>
<dbReference type="InterPro" id="IPR011055">
    <property type="entry name" value="Dup_hybrid_motif"/>
</dbReference>
<feature type="binding site" evidence="7">
    <location>
        <position position="332"/>
    </location>
    <ligand>
        <name>Zn(2+)</name>
        <dbReference type="ChEBI" id="CHEBI:29105"/>
    </ligand>
</feature>
<dbReference type="Gene3D" id="2.70.70.10">
    <property type="entry name" value="Glucose Permease (Domain IIA)"/>
    <property type="match status" value="1"/>
</dbReference>
<dbReference type="CDD" id="cd12797">
    <property type="entry name" value="M23_peptidase"/>
    <property type="match status" value="1"/>
</dbReference>
<dbReference type="PANTHER" id="PTHR21666">
    <property type="entry name" value="PEPTIDASE-RELATED"/>
    <property type="match status" value="1"/>
</dbReference>
<keyword evidence="5" id="KW-0482">Metalloprotease</keyword>
<evidence type="ECO:0000256" key="1">
    <source>
        <dbReference type="ARBA" id="ARBA00022670"/>
    </source>
</evidence>
<evidence type="ECO:0000313" key="12">
    <source>
        <dbReference type="Proteomes" id="UP000586305"/>
    </source>
</evidence>
<dbReference type="Pfam" id="PF01551">
    <property type="entry name" value="Peptidase_M23"/>
    <property type="match status" value="1"/>
</dbReference>
<evidence type="ECO:0000259" key="10">
    <source>
        <dbReference type="Pfam" id="PF01551"/>
    </source>
</evidence>
<keyword evidence="2 7" id="KW-0479">Metal-binding</keyword>
<feature type="active site" description="Proton donor/acceptor" evidence="6">
    <location>
        <position position="330"/>
    </location>
</feature>
<dbReference type="GO" id="GO:0006508">
    <property type="term" value="P:proteolysis"/>
    <property type="evidence" value="ECO:0007669"/>
    <property type="project" value="UniProtKB-KW"/>
</dbReference>
<keyword evidence="12" id="KW-1185">Reference proteome</keyword>
<evidence type="ECO:0000313" key="11">
    <source>
        <dbReference type="EMBL" id="NOU52749.1"/>
    </source>
</evidence>
<evidence type="ECO:0000256" key="9">
    <source>
        <dbReference type="SAM" id="SignalP"/>
    </source>
</evidence>
<gene>
    <name evidence="11" type="ORF">HG263_19770</name>
</gene>
<protein>
    <submittedName>
        <fullName evidence="11">M23 family metallopeptidase</fullName>
    </submittedName>
</protein>
<dbReference type="SUPFAM" id="SSF51261">
    <property type="entry name" value="Duplicated hybrid motif"/>
    <property type="match status" value="1"/>
</dbReference>
<feature type="signal peptide" evidence="9">
    <location>
        <begin position="1"/>
        <end position="21"/>
    </location>
</feature>
<feature type="binding site" evidence="7">
    <location>
        <position position="246"/>
    </location>
    <ligand>
        <name>Zn(2+)</name>
        <dbReference type="ChEBI" id="CHEBI:29105"/>
    </ligand>
</feature>
<evidence type="ECO:0000256" key="2">
    <source>
        <dbReference type="ARBA" id="ARBA00022723"/>
    </source>
</evidence>
<dbReference type="GO" id="GO:0046872">
    <property type="term" value="F:metal ion binding"/>
    <property type="evidence" value="ECO:0007669"/>
    <property type="project" value="UniProtKB-KW"/>
</dbReference>
<accession>A0A849VG96</accession>
<dbReference type="InterPro" id="IPR016047">
    <property type="entry name" value="M23ase_b-sheet_dom"/>
</dbReference>
<keyword evidence="9" id="KW-0732">Signal</keyword>
<dbReference type="EMBL" id="JABBPG010000011">
    <property type="protein sequence ID" value="NOU52749.1"/>
    <property type="molecule type" value="Genomic_DNA"/>
</dbReference>